<dbReference type="Proteomes" id="UP000322545">
    <property type="component" value="Unassembled WGS sequence"/>
</dbReference>
<keyword evidence="5" id="KW-1185">Reference proteome</keyword>
<dbReference type="EMBL" id="FRCB01000002">
    <property type="protein sequence ID" value="SHL72298.1"/>
    <property type="molecule type" value="Genomic_DNA"/>
</dbReference>
<dbReference type="InterPro" id="IPR029039">
    <property type="entry name" value="Flavoprotein-like_sf"/>
</dbReference>
<sequence>MTQLVIVYHSRTGGSRQMAEAACHAARAETETRLLTADEATPDDLLNASGYLFCAPENLAALSGAMKEFFDRCYYPLLGRIEGRAYAQMICAGSDGTNAARQLARIATGWRLRAVQEPLIVGTHAQTPEAILAPKTLSDADLAPCRDLGQALAAGLAMGAF</sequence>
<dbReference type="AlphaFoldDB" id="A0A1M7CYC5"/>
<organism evidence="4 5">
    <name type="scientific">Roseovarius litoreus</name>
    <dbReference type="NCBI Taxonomy" id="1155722"/>
    <lineage>
        <taxon>Bacteria</taxon>
        <taxon>Pseudomonadati</taxon>
        <taxon>Pseudomonadota</taxon>
        <taxon>Alphaproteobacteria</taxon>
        <taxon>Rhodobacterales</taxon>
        <taxon>Roseobacteraceae</taxon>
        <taxon>Roseovarius</taxon>
    </lineage>
</organism>
<proteinExistence type="predicted"/>
<reference evidence="4 5" key="1">
    <citation type="submission" date="2016-11" db="EMBL/GenBank/DDBJ databases">
        <authorList>
            <person name="Varghese N."/>
            <person name="Submissions S."/>
        </authorList>
    </citation>
    <scope>NUCLEOTIDE SEQUENCE [LARGE SCALE GENOMIC DNA]</scope>
    <source>
        <strain evidence="4 5">DSM 28249</strain>
    </source>
</reference>
<dbReference type="GO" id="GO:0010181">
    <property type="term" value="F:FMN binding"/>
    <property type="evidence" value="ECO:0007669"/>
    <property type="project" value="InterPro"/>
</dbReference>
<keyword evidence="2" id="KW-0288">FMN</keyword>
<feature type="domain" description="Flavodoxin-like" evidence="3">
    <location>
        <begin position="4"/>
        <end position="161"/>
    </location>
</feature>
<name>A0A1M7CYC5_9RHOB</name>
<accession>A0A1M7CYC5</accession>
<evidence type="ECO:0000256" key="1">
    <source>
        <dbReference type="ARBA" id="ARBA00022630"/>
    </source>
</evidence>
<dbReference type="PROSITE" id="PS50902">
    <property type="entry name" value="FLAVODOXIN_LIKE"/>
    <property type="match status" value="1"/>
</dbReference>
<protein>
    <submittedName>
        <fullName evidence="4">Multimeric flavodoxin WrbA</fullName>
    </submittedName>
</protein>
<dbReference type="RefSeq" id="WP_149778682.1">
    <property type="nucleotide sequence ID" value="NZ_FRCB01000002.1"/>
</dbReference>
<dbReference type="Gene3D" id="3.40.50.360">
    <property type="match status" value="1"/>
</dbReference>
<evidence type="ECO:0000256" key="2">
    <source>
        <dbReference type="ARBA" id="ARBA00022643"/>
    </source>
</evidence>
<evidence type="ECO:0000259" key="3">
    <source>
        <dbReference type="PROSITE" id="PS50902"/>
    </source>
</evidence>
<gene>
    <name evidence="4" type="ORF">SAMN05443432_102352</name>
</gene>
<dbReference type="SUPFAM" id="SSF52218">
    <property type="entry name" value="Flavoproteins"/>
    <property type="match status" value="1"/>
</dbReference>
<evidence type="ECO:0000313" key="5">
    <source>
        <dbReference type="Proteomes" id="UP000322545"/>
    </source>
</evidence>
<dbReference type="InterPro" id="IPR008254">
    <property type="entry name" value="Flavodoxin/NO_synth"/>
</dbReference>
<keyword evidence="1" id="KW-0285">Flavoprotein</keyword>
<evidence type="ECO:0000313" key="4">
    <source>
        <dbReference type="EMBL" id="SHL72298.1"/>
    </source>
</evidence>